<evidence type="ECO:0000313" key="1">
    <source>
        <dbReference type="EMBL" id="KAJ9118930.1"/>
    </source>
</evidence>
<organism evidence="1 2">
    <name type="scientific">Naganishia onofrii</name>
    <dbReference type="NCBI Taxonomy" id="1851511"/>
    <lineage>
        <taxon>Eukaryota</taxon>
        <taxon>Fungi</taxon>
        <taxon>Dikarya</taxon>
        <taxon>Basidiomycota</taxon>
        <taxon>Agaricomycotina</taxon>
        <taxon>Tremellomycetes</taxon>
        <taxon>Filobasidiales</taxon>
        <taxon>Filobasidiaceae</taxon>
        <taxon>Naganishia</taxon>
    </lineage>
</organism>
<comment type="caution">
    <text evidence="1">The sequence shown here is derived from an EMBL/GenBank/DDBJ whole genome shotgun (WGS) entry which is preliminary data.</text>
</comment>
<keyword evidence="2" id="KW-1185">Reference proteome</keyword>
<evidence type="ECO:0000313" key="2">
    <source>
        <dbReference type="Proteomes" id="UP001234202"/>
    </source>
</evidence>
<dbReference type="EMBL" id="JASBWV010000026">
    <property type="protein sequence ID" value="KAJ9118930.1"/>
    <property type="molecule type" value="Genomic_DNA"/>
</dbReference>
<sequence length="1058" mass="113862">MSGSLLENSQLMQIIMICIVTEIFCLNQQGLVQQCMSSLDTGAAKSITDEEEHLLLATHHAIQQLSETRRGAWLKSKIKYEDGHPFAAREACTEEGADELEDGTRGRYSPVRDRRMLFRHLQRMSTRSPSTESHPEPSTSHGLSPADEAVNTTSTSVSRSPEIILSPSPGDEPKQHKTSLRGPRSKPGPPKNKNNLSLNIPPSAPTSIIVTAASPTTPVNPITLVPPRTLGPRVEIDLADPRVDDTHADALTRLLFVLLRNPAHGPPYVPEITAELASVMYALYASDGDVEALEEGGQWAVNEYPEADVYWSVRALMGEVEMAGLLVPGNHLSKKLAKRVFWADEGLYRLLIALHLDPAKDPFAQEWLIHMLVRTVHPLSLLLPLWDAVIAESDDLALEPGGTNSKMELLVDVCTAMLLLVKDSLRTITETRPNKRKDARHGFWQDGDDNRLLFDEDAPDLPADLNEEKSILAREMLRTYPMEEVGINEVLRVAGAIRQRRIMALLDGEDLDVIVLPSTVEKPDTDDFASKLESLAIKARSSVRETISPLPRYTTAAPIVDMGSVRNSLAFGGERLKDYASTLQKSDTAAQVSKVSSNLTAVALMKLNGLTASSTKEEEGGQSAWSIAAATKLWTRNSKTESDGAASPSREHAQLADPASSPGPAKEDASSTETPAPENPIQDAPASLFRRDTNLPPSFITPRGSIIYPAGRYRPKATAVGQAKPSLQSRLAAVASTPANIPATTVSPDRSAVRPLMLSKSAKPASPLPGQLESAKTSAGTSSISPSPSLQSLSIDNYVPRRVSISRRSQRSSVGGAERDESAGSDSVQSTSARLRKATRDSYGTTASDTHHRYRLSDPGAGEDSKPEIPAGTTSTQADGGRYQLRDEIAPSTETDTSAPGSRRESMDDAASAAGTGGVTRSKVVRKGKFTSKAAHFRLQSAGHIDLEAEGLKSISSEGVQGATPQTGASPVQSTPSVLAVTPIRESSLSTPPKSSILPDRPERSSSLSNNQRVPPARPTVDMQHLKAVQDKEEDEPLSAKDGYGDLLESYAAALESL</sequence>
<protein>
    <submittedName>
        <fullName evidence="1">Uncharacterized protein</fullName>
    </submittedName>
</protein>
<proteinExistence type="predicted"/>
<accession>A0ACC2X4J2</accession>
<name>A0ACC2X4J2_9TREE</name>
<dbReference type="Proteomes" id="UP001234202">
    <property type="component" value="Unassembled WGS sequence"/>
</dbReference>
<reference evidence="1" key="1">
    <citation type="submission" date="2023-04" db="EMBL/GenBank/DDBJ databases">
        <title>Draft Genome sequencing of Naganishia species isolated from polar environments using Oxford Nanopore Technology.</title>
        <authorList>
            <person name="Leo P."/>
            <person name="Venkateswaran K."/>
        </authorList>
    </citation>
    <scope>NUCLEOTIDE SEQUENCE</scope>
    <source>
        <strain evidence="1">DBVPG 5303</strain>
    </source>
</reference>
<gene>
    <name evidence="1" type="ORF">QFC24_005895</name>
</gene>